<dbReference type="GeneID" id="71999155"/>
<accession>A0ABQ8KQ50</accession>
<evidence type="ECO:0000313" key="2">
    <source>
        <dbReference type="Proteomes" id="UP000814176"/>
    </source>
</evidence>
<dbReference type="EMBL" id="JADCUA010000004">
    <property type="protein sequence ID" value="KAH9840635.1"/>
    <property type="molecule type" value="Genomic_DNA"/>
</dbReference>
<sequence length="217" mass="23306">MPVALIEFCRRAAGRGGHKASTLCRGRLSYARLRVRGAVVCIVSGNNPCACHTTSAHSAPVWTFILGGLVPPRSRARAGGYTGRPVKVLLPCAAHASYSQRPTVSRPVHALETSLIRSLSIPLANQCSGDPIGSTRSRGRTPQKYSWTPSIYGLPPFIDVVYCDKWHLVGRRAVAVRAGSIRRRASTSGPQRASAPWQRALVVLRFLVGACGCGVPR</sequence>
<gene>
    <name evidence="1" type="ORF">C8Q71DRAFT_416753</name>
</gene>
<reference evidence="1 2" key="1">
    <citation type="journal article" date="2021" name="Environ. Microbiol.">
        <title>Gene family expansions and transcriptome signatures uncover fungal adaptations to wood decay.</title>
        <authorList>
            <person name="Hage H."/>
            <person name="Miyauchi S."/>
            <person name="Viragh M."/>
            <person name="Drula E."/>
            <person name="Min B."/>
            <person name="Chaduli D."/>
            <person name="Navarro D."/>
            <person name="Favel A."/>
            <person name="Norest M."/>
            <person name="Lesage-Meessen L."/>
            <person name="Balint B."/>
            <person name="Merenyi Z."/>
            <person name="de Eugenio L."/>
            <person name="Morin E."/>
            <person name="Martinez A.T."/>
            <person name="Baldrian P."/>
            <person name="Stursova M."/>
            <person name="Martinez M.J."/>
            <person name="Novotny C."/>
            <person name="Magnuson J.K."/>
            <person name="Spatafora J.W."/>
            <person name="Maurice S."/>
            <person name="Pangilinan J."/>
            <person name="Andreopoulos W."/>
            <person name="LaButti K."/>
            <person name="Hundley H."/>
            <person name="Na H."/>
            <person name="Kuo A."/>
            <person name="Barry K."/>
            <person name="Lipzen A."/>
            <person name="Henrissat B."/>
            <person name="Riley R."/>
            <person name="Ahrendt S."/>
            <person name="Nagy L.G."/>
            <person name="Grigoriev I.V."/>
            <person name="Martin F."/>
            <person name="Rosso M.N."/>
        </authorList>
    </citation>
    <scope>NUCLEOTIDE SEQUENCE [LARGE SCALE GENOMIC DNA]</scope>
    <source>
        <strain evidence="1 2">CIRM-BRFM 1785</strain>
    </source>
</reference>
<proteinExistence type="predicted"/>
<dbReference type="RefSeq" id="XP_047782101.1">
    <property type="nucleotide sequence ID" value="XM_047918423.1"/>
</dbReference>
<keyword evidence="2" id="KW-1185">Reference proteome</keyword>
<organism evidence="1 2">
    <name type="scientific">Rhodofomes roseus</name>
    <dbReference type="NCBI Taxonomy" id="34475"/>
    <lineage>
        <taxon>Eukaryota</taxon>
        <taxon>Fungi</taxon>
        <taxon>Dikarya</taxon>
        <taxon>Basidiomycota</taxon>
        <taxon>Agaricomycotina</taxon>
        <taxon>Agaricomycetes</taxon>
        <taxon>Polyporales</taxon>
        <taxon>Rhodofomes</taxon>
    </lineage>
</organism>
<dbReference type="Proteomes" id="UP000814176">
    <property type="component" value="Unassembled WGS sequence"/>
</dbReference>
<protein>
    <submittedName>
        <fullName evidence="1">Uncharacterized protein</fullName>
    </submittedName>
</protein>
<comment type="caution">
    <text evidence="1">The sequence shown here is derived from an EMBL/GenBank/DDBJ whole genome shotgun (WGS) entry which is preliminary data.</text>
</comment>
<name>A0ABQ8KQ50_9APHY</name>
<evidence type="ECO:0000313" key="1">
    <source>
        <dbReference type="EMBL" id="KAH9840635.1"/>
    </source>
</evidence>